<organism evidence="1 2">
    <name type="scientific">Camelliibacillus cellulosilyticus</name>
    <dbReference type="NCBI Taxonomy" id="2174486"/>
    <lineage>
        <taxon>Bacteria</taxon>
        <taxon>Bacillati</taxon>
        <taxon>Bacillota</taxon>
        <taxon>Bacilli</taxon>
        <taxon>Bacillales</taxon>
        <taxon>Sporolactobacillaceae</taxon>
        <taxon>Camelliibacillus</taxon>
    </lineage>
</organism>
<name>A0ABV9GLH7_9BACL</name>
<accession>A0ABV9GLH7</accession>
<dbReference type="Proteomes" id="UP001596022">
    <property type="component" value="Unassembled WGS sequence"/>
</dbReference>
<reference evidence="2" key="1">
    <citation type="journal article" date="2019" name="Int. J. Syst. Evol. Microbiol.">
        <title>The Global Catalogue of Microorganisms (GCM) 10K type strain sequencing project: providing services to taxonomists for standard genome sequencing and annotation.</title>
        <authorList>
            <consortium name="The Broad Institute Genomics Platform"/>
            <consortium name="The Broad Institute Genome Sequencing Center for Infectious Disease"/>
            <person name="Wu L."/>
            <person name="Ma J."/>
        </authorList>
    </citation>
    <scope>NUCLEOTIDE SEQUENCE [LARGE SCALE GENOMIC DNA]</scope>
    <source>
        <strain evidence="2">CGMCC 1.16306</strain>
    </source>
</reference>
<evidence type="ECO:0000313" key="2">
    <source>
        <dbReference type="Proteomes" id="UP001596022"/>
    </source>
</evidence>
<comment type="caution">
    <text evidence="1">The sequence shown here is derived from an EMBL/GenBank/DDBJ whole genome shotgun (WGS) entry which is preliminary data.</text>
</comment>
<dbReference type="EMBL" id="JBHSFW010000001">
    <property type="protein sequence ID" value="MFC4617530.1"/>
    <property type="molecule type" value="Genomic_DNA"/>
</dbReference>
<proteinExistence type="predicted"/>
<sequence>MIAIIETVAKGVVIEAEAAIKAAIIEAIVVTKVIVTEAVAVPETNGLLPLSSA</sequence>
<evidence type="ECO:0000313" key="1">
    <source>
        <dbReference type="EMBL" id="MFC4617530.1"/>
    </source>
</evidence>
<protein>
    <submittedName>
        <fullName evidence="1">Uncharacterized protein</fullName>
    </submittedName>
</protein>
<keyword evidence="2" id="KW-1185">Reference proteome</keyword>
<gene>
    <name evidence="1" type="ORF">ACFO4N_02155</name>
</gene>